<comment type="caution">
    <text evidence="1">The sequence shown here is derived from an EMBL/GenBank/DDBJ whole genome shotgun (WGS) entry which is preliminary data.</text>
</comment>
<reference evidence="1" key="1">
    <citation type="submission" date="2023-04" db="EMBL/GenBank/DDBJ databases">
        <title>A chromosome-level genome assembly of the parasitoid wasp Eretmocerus hayati.</title>
        <authorList>
            <person name="Zhong Y."/>
            <person name="Liu S."/>
            <person name="Liu Y."/>
        </authorList>
    </citation>
    <scope>NUCLEOTIDE SEQUENCE</scope>
    <source>
        <strain evidence="1">ZJU_SS_LIU_2023</strain>
    </source>
</reference>
<keyword evidence="2" id="KW-1185">Reference proteome</keyword>
<proteinExistence type="predicted"/>
<evidence type="ECO:0000313" key="2">
    <source>
        <dbReference type="Proteomes" id="UP001239111"/>
    </source>
</evidence>
<evidence type="ECO:0000313" key="1">
    <source>
        <dbReference type="EMBL" id="KAJ8675553.1"/>
    </source>
</evidence>
<dbReference type="EMBL" id="CM056742">
    <property type="protein sequence ID" value="KAJ8675553.1"/>
    <property type="molecule type" value="Genomic_DNA"/>
</dbReference>
<name>A0ACC2NXG9_9HYME</name>
<sequence>MVKYSKILPKNYDFKEIRKLAKDENAILLGALLLKISIIITSACPNAELVDERAMCKDVRCQCRPPINPSYTILMLHALIQCIPNCESTRTYNNKNVIFAIEPIKAGTPLILWTRSETVYDNVPRSKRQASVYRYYNCTCECKACEEDWLQYLEDSPKMREIIEREKQHPIANKLWTDRSFIASDWQMNSHKPGYPDIKLFNRTLDLVKETWKHFEMPSAMVIRAVTLMLRVFTAFHNPCEIVTKIDLLREQQIRTVTTLDTPEKIREWIAKMQIFS</sequence>
<organism evidence="1 2">
    <name type="scientific">Eretmocerus hayati</name>
    <dbReference type="NCBI Taxonomy" id="131215"/>
    <lineage>
        <taxon>Eukaryota</taxon>
        <taxon>Metazoa</taxon>
        <taxon>Ecdysozoa</taxon>
        <taxon>Arthropoda</taxon>
        <taxon>Hexapoda</taxon>
        <taxon>Insecta</taxon>
        <taxon>Pterygota</taxon>
        <taxon>Neoptera</taxon>
        <taxon>Endopterygota</taxon>
        <taxon>Hymenoptera</taxon>
        <taxon>Apocrita</taxon>
        <taxon>Proctotrupomorpha</taxon>
        <taxon>Chalcidoidea</taxon>
        <taxon>Aphelinidae</taxon>
        <taxon>Aphelininae</taxon>
        <taxon>Eretmocerus</taxon>
    </lineage>
</organism>
<dbReference type="Proteomes" id="UP001239111">
    <property type="component" value="Chromosome 2"/>
</dbReference>
<accession>A0ACC2NXG9</accession>
<gene>
    <name evidence="1" type="ORF">QAD02_011339</name>
</gene>
<protein>
    <submittedName>
        <fullName evidence="1">Uncharacterized protein</fullName>
    </submittedName>
</protein>